<dbReference type="InterPro" id="IPR014440">
    <property type="entry name" value="HCCAis_GSTk"/>
</dbReference>
<gene>
    <name evidence="7" type="ORF">GSLYS_00008624001</name>
</gene>
<dbReference type="EMBL" id="CAXITT010000178">
    <property type="protein sequence ID" value="CAL1534664.1"/>
    <property type="molecule type" value="Genomic_DNA"/>
</dbReference>
<name>A0AAV2HKV9_LYMST</name>
<evidence type="ECO:0000256" key="5">
    <source>
        <dbReference type="PIRSR" id="PIRSR006386-1"/>
    </source>
</evidence>
<evidence type="ECO:0000256" key="3">
    <source>
        <dbReference type="ARBA" id="ARBA00047960"/>
    </source>
</evidence>
<dbReference type="Pfam" id="PF01323">
    <property type="entry name" value="DSBA"/>
    <property type="match status" value="1"/>
</dbReference>
<keyword evidence="8" id="KW-1185">Reference proteome</keyword>
<protein>
    <recommendedName>
        <fullName evidence="4">Glutathione S-transferase kappa</fullName>
        <ecNumber evidence="4">2.5.1.18</ecNumber>
    </recommendedName>
</protein>
<dbReference type="PANTHER" id="PTHR42943:SF2">
    <property type="entry name" value="GLUTATHIONE S-TRANSFERASE KAPPA 1"/>
    <property type="match status" value="1"/>
</dbReference>
<sequence length="223" mass="25177">MSKKSVDFFYDIVSPYSWLAFEVICRYQHRWNIALKLRPFYLGGIMNEAGNKPPALVPNKGAYMIKDVARIAKHHDVPLKFPKNTMEMMLVKGTLSAQRFLTAVDIRQPDLLEKVSRELWMRNWNRDEDVTEPKSLAEAAKKAGMSDQDIVATLSLIGDEKVKAQLKAVTKEAMDLGAFGAPMLVAEINGKKEWVFGSDRFPIFAEMISEKWEGPVPGVSSKL</sequence>
<feature type="domain" description="DSBA-like thioredoxin" evidence="6">
    <location>
        <begin position="6"/>
        <end position="208"/>
    </location>
</feature>
<dbReference type="InterPro" id="IPR001853">
    <property type="entry name" value="DSBA-like_thioredoxin_dom"/>
</dbReference>
<accession>A0AAV2HKV9</accession>
<feature type="active site" description="Nucleophile" evidence="5">
    <location>
        <position position="14"/>
    </location>
</feature>
<dbReference type="FunFam" id="3.40.30.10:FF:000096">
    <property type="entry name" value="Glutathione S-transferase kappa"/>
    <property type="match status" value="1"/>
</dbReference>
<dbReference type="GO" id="GO:0004364">
    <property type="term" value="F:glutathione transferase activity"/>
    <property type="evidence" value="ECO:0007669"/>
    <property type="project" value="UniProtKB-UniRule"/>
</dbReference>
<dbReference type="PIRSF" id="PIRSF006386">
    <property type="entry name" value="HCCAis_GSTk"/>
    <property type="match status" value="1"/>
</dbReference>
<keyword evidence="2 4" id="KW-0808">Transferase</keyword>
<dbReference type="Gene3D" id="3.40.30.10">
    <property type="entry name" value="Glutaredoxin"/>
    <property type="match status" value="1"/>
</dbReference>
<dbReference type="PANTHER" id="PTHR42943">
    <property type="entry name" value="GLUTATHIONE S-TRANSFERASE KAPPA"/>
    <property type="match status" value="1"/>
</dbReference>
<reference evidence="7 8" key="1">
    <citation type="submission" date="2024-04" db="EMBL/GenBank/DDBJ databases">
        <authorList>
            <consortium name="Genoscope - CEA"/>
            <person name="William W."/>
        </authorList>
    </citation>
    <scope>NUCLEOTIDE SEQUENCE [LARGE SCALE GENOMIC DNA]</scope>
</reference>
<dbReference type="InterPro" id="IPR051924">
    <property type="entry name" value="GST_Kappa/NadH"/>
</dbReference>
<dbReference type="AlphaFoldDB" id="A0AAV2HKV9"/>
<comment type="similarity">
    <text evidence="1 4">Belongs to the GST superfamily. Kappa family.</text>
</comment>
<comment type="catalytic activity">
    <reaction evidence="3 4">
        <text>RX + glutathione = an S-substituted glutathione + a halide anion + H(+)</text>
        <dbReference type="Rhea" id="RHEA:16437"/>
        <dbReference type="ChEBI" id="CHEBI:15378"/>
        <dbReference type="ChEBI" id="CHEBI:16042"/>
        <dbReference type="ChEBI" id="CHEBI:17792"/>
        <dbReference type="ChEBI" id="CHEBI:57925"/>
        <dbReference type="ChEBI" id="CHEBI:90779"/>
        <dbReference type="EC" id="2.5.1.18"/>
    </reaction>
</comment>
<dbReference type="GO" id="GO:0004602">
    <property type="term" value="F:glutathione peroxidase activity"/>
    <property type="evidence" value="ECO:0007669"/>
    <property type="project" value="TreeGrafter"/>
</dbReference>
<proteinExistence type="inferred from homology"/>
<dbReference type="GO" id="GO:0006749">
    <property type="term" value="P:glutathione metabolic process"/>
    <property type="evidence" value="ECO:0007669"/>
    <property type="project" value="TreeGrafter"/>
</dbReference>
<evidence type="ECO:0000256" key="2">
    <source>
        <dbReference type="ARBA" id="ARBA00022679"/>
    </source>
</evidence>
<dbReference type="GO" id="GO:0005777">
    <property type="term" value="C:peroxisome"/>
    <property type="evidence" value="ECO:0007669"/>
    <property type="project" value="TreeGrafter"/>
</dbReference>
<dbReference type="SUPFAM" id="SSF52833">
    <property type="entry name" value="Thioredoxin-like"/>
    <property type="match status" value="1"/>
</dbReference>
<dbReference type="Proteomes" id="UP001497497">
    <property type="component" value="Unassembled WGS sequence"/>
</dbReference>
<evidence type="ECO:0000256" key="1">
    <source>
        <dbReference type="ARBA" id="ARBA00006494"/>
    </source>
</evidence>
<comment type="caution">
    <text evidence="7">The sequence shown here is derived from an EMBL/GenBank/DDBJ whole genome shotgun (WGS) entry which is preliminary data.</text>
</comment>
<dbReference type="EC" id="2.5.1.18" evidence="4"/>
<organism evidence="7 8">
    <name type="scientific">Lymnaea stagnalis</name>
    <name type="common">Great pond snail</name>
    <name type="synonym">Helix stagnalis</name>
    <dbReference type="NCBI Taxonomy" id="6523"/>
    <lineage>
        <taxon>Eukaryota</taxon>
        <taxon>Metazoa</taxon>
        <taxon>Spiralia</taxon>
        <taxon>Lophotrochozoa</taxon>
        <taxon>Mollusca</taxon>
        <taxon>Gastropoda</taxon>
        <taxon>Heterobranchia</taxon>
        <taxon>Euthyneura</taxon>
        <taxon>Panpulmonata</taxon>
        <taxon>Hygrophila</taxon>
        <taxon>Lymnaeoidea</taxon>
        <taxon>Lymnaeidae</taxon>
        <taxon>Lymnaea</taxon>
    </lineage>
</organism>
<evidence type="ECO:0000313" key="7">
    <source>
        <dbReference type="EMBL" id="CAL1534664.1"/>
    </source>
</evidence>
<evidence type="ECO:0000259" key="6">
    <source>
        <dbReference type="Pfam" id="PF01323"/>
    </source>
</evidence>
<evidence type="ECO:0000313" key="8">
    <source>
        <dbReference type="Proteomes" id="UP001497497"/>
    </source>
</evidence>
<evidence type="ECO:0000256" key="4">
    <source>
        <dbReference type="PIRNR" id="PIRNR006386"/>
    </source>
</evidence>
<dbReference type="GO" id="GO:0005739">
    <property type="term" value="C:mitochondrion"/>
    <property type="evidence" value="ECO:0007669"/>
    <property type="project" value="TreeGrafter"/>
</dbReference>
<dbReference type="InterPro" id="IPR036249">
    <property type="entry name" value="Thioredoxin-like_sf"/>
</dbReference>